<evidence type="ECO:0000313" key="2">
    <source>
        <dbReference type="Proteomes" id="UP001054854"/>
    </source>
</evidence>
<organism evidence="1 2">
    <name type="scientific">Streptomyces hygroscopicus</name>
    <dbReference type="NCBI Taxonomy" id="1912"/>
    <lineage>
        <taxon>Bacteria</taxon>
        <taxon>Bacillati</taxon>
        <taxon>Actinomycetota</taxon>
        <taxon>Actinomycetes</taxon>
        <taxon>Kitasatosporales</taxon>
        <taxon>Streptomycetaceae</taxon>
        <taxon>Streptomyces</taxon>
        <taxon>Streptomyces violaceusniger group</taxon>
    </lineage>
</organism>
<dbReference type="Proteomes" id="UP001054854">
    <property type="component" value="Unassembled WGS sequence"/>
</dbReference>
<reference evidence="1" key="1">
    <citation type="submission" date="2024-05" db="EMBL/GenBank/DDBJ databases">
        <title>Whole genome shotgun sequence of Streptomyces hygroscopicus NBRC 113678.</title>
        <authorList>
            <person name="Komaki H."/>
            <person name="Tamura T."/>
        </authorList>
    </citation>
    <scope>NUCLEOTIDE SEQUENCE</scope>
    <source>
        <strain evidence="1">N11-34</strain>
    </source>
</reference>
<keyword evidence="2" id="KW-1185">Reference proteome</keyword>
<protein>
    <submittedName>
        <fullName evidence="1">Uncharacterized protein</fullName>
    </submittedName>
</protein>
<gene>
    <name evidence="1" type="ORF">TPA0910_26000</name>
</gene>
<dbReference type="EMBL" id="BNEK01000003">
    <property type="protein sequence ID" value="GHJ28167.1"/>
    <property type="molecule type" value="Genomic_DNA"/>
</dbReference>
<accession>A0ABQ3TYH4</accession>
<evidence type="ECO:0000313" key="1">
    <source>
        <dbReference type="EMBL" id="GHJ28167.1"/>
    </source>
</evidence>
<name>A0ABQ3TYH4_STRHY</name>
<proteinExistence type="predicted"/>
<sequence length="208" mass="22558">MTAMSVGGALRPSAGALRLIASRTTTPRADIAAYVRAMTAHCPYLAPSLDHGLTGWTLYEAVGAPLDVEAEVFHAAGQAAEWVRPLATRAHATFVCENVAILGAGREVLQWPRWALKHLYGPVGLMIGKFAAGEERTDGSGRRIPSPPVSFLPVRAAVRPRDGRFLQRTPNLAAAVASARDDGRDVFSHIGHDWKDIRLWAQRLPPRQ</sequence>
<comment type="caution">
    <text evidence="1">The sequence shown here is derived from an EMBL/GenBank/DDBJ whole genome shotgun (WGS) entry which is preliminary data.</text>
</comment>